<dbReference type="InterPro" id="IPR012967">
    <property type="entry name" value="COMT_dimerisation"/>
</dbReference>
<evidence type="ECO:0000259" key="4">
    <source>
        <dbReference type="Pfam" id="PF00891"/>
    </source>
</evidence>
<dbReference type="Pfam" id="PF00891">
    <property type="entry name" value="Methyltransf_2"/>
    <property type="match status" value="1"/>
</dbReference>
<dbReference type="PANTHER" id="PTHR43712:SF2">
    <property type="entry name" value="O-METHYLTRANSFERASE CICE"/>
    <property type="match status" value="1"/>
</dbReference>
<evidence type="ECO:0000256" key="2">
    <source>
        <dbReference type="ARBA" id="ARBA00022679"/>
    </source>
</evidence>
<dbReference type="InterPro" id="IPR016461">
    <property type="entry name" value="COMT-like"/>
</dbReference>
<name>A0A450WT21_9GAMM</name>
<keyword evidence="3" id="KW-0949">S-adenosyl-L-methionine</keyword>
<sequence length="347" mass="38683">MTNPSQKERTANLISFYRLALGAVIPQAMAAIVKLGIADLLQEGEKHVEEIAELTETKAPLLYRILRTLASEGVFKETKPRTFALTPVAELLCSDQPGSVRHVVLANVDDWRWRSLGCLTDSLKHGKSAIHHAYGVENYYEFFAEHSESHDTFNKAMVAHSYNINTPFIENYDFSGIATVADIGGGEGRLLASILEANPHLQGILFEGSYTLEKAEVLLKEQGVLERCQLTAGNFFEEISITADLYVLSFILADWDDEASLKILKNIRKAIGDRDCKLLILDYIVPEGNEFHLSKIVDTVLITFGNGCFRTESEYSRLYREASFDWTGNPESGTYASVMELGPIHTP</sequence>
<dbReference type="Gene3D" id="1.10.10.10">
    <property type="entry name" value="Winged helix-like DNA-binding domain superfamily/Winged helix DNA-binding domain"/>
    <property type="match status" value="1"/>
</dbReference>
<evidence type="ECO:0000313" key="6">
    <source>
        <dbReference type="EMBL" id="VFK20216.1"/>
    </source>
</evidence>
<feature type="domain" description="O-methyltransferase dimerisation" evidence="5">
    <location>
        <begin position="18"/>
        <end position="94"/>
    </location>
</feature>
<dbReference type="PANTHER" id="PTHR43712">
    <property type="entry name" value="PUTATIVE (AFU_ORTHOLOGUE AFUA_4G14580)-RELATED"/>
    <property type="match status" value="1"/>
</dbReference>
<dbReference type="InterPro" id="IPR036388">
    <property type="entry name" value="WH-like_DNA-bd_sf"/>
</dbReference>
<dbReference type="SUPFAM" id="SSF46785">
    <property type="entry name" value="Winged helix' DNA-binding domain"/>
    <property type="match status" value="1"/>
</dbReference>
<keyword evidence="2 6" id="KW-0808">Transferase</keyword>
<dbReference type="InterPro" id="IPR001077">
    <property type="entry name" value="COMT_C"/>
</dbReference>
<evidence type="ECO:0000256" key="1">
    <source>
        <dbReference type="ARBA" id="ARBA00022603"/>
    </source>
</evidence>
<dbReference type="GO" id="GO:0046983">
    <property type="term" value="F:protein dimerization activity"/>
    <property type="evidence" value="ECO:0007669"/>
    <property type="project" value="InterPro"/>
</dbReference>
<dbReference type="AlphaFoldDB" id="A0A450WT21"/>
<accession>A0A450WT21</accession>
<feature type="domain" description="O-methyltransferase C-terminal" evidence="4">
    <location>
        <begin position="119"/>
        <end position="324"/>
    </location>
</feature>
<organism evidence="6">
    <name type="scientific">Candidatus Kentrum sp. LFY</name>
    <dbReference type="NCBI Taxonomy" id="2126342"/>
    <lineage>
        <taxon>Bacteria</taxon>
        <taxon>Pseudomonadati</taxon>
        <taxon>Pseudomonadota</taxon>
        <taxon>Gammaproteobacteria</taxon>
        <taxon>Candidatus Kentrum</taxon>
    </lineage>
</organism>
<reference evidence="6" key="1">
    <citation type="submission" date="2019-02" db="EMBL/GenBank/DDBJ databases">
        <authorList>
            <person name="Gruber-Vodicka R. H."/>
            <person name="Seah K. B. B."/>
        </authorList>
    </citation>
    <scope>NUCLEOTIDE SEQUENCE</scope>
    <source>
        <strain evidence="6">BECK_BY7</strain>
    </source>
</reference>
<dbReference type="EMBL" id="CAADFN010000069">
    <property type="protein sequence ID" value="VFK20216.1"/>
    <property type="molecule type" value="Genomic_DNA"/>
</dbReference>
<evidence type="ECO:0000259" key="5">
    <source>
        <dbReference type="Pfam" id="PF08100"/>
    </source>
</evidence>
<protein>
    <submittedName>
        <fullName evidence="6">O-methyltransferase</fullName>
    </submittedName>
</protein>
<proteinExistence type="predicted"/>
<evidence type="ECO:0000256" key="3">
    <source>
        <dbReference type="ARBA" id="ARBA00022691"/>
    </source>
</evidence>
<dbReference type="InterPro" id="IPR029063">
    <property type="entry name" value="SAM-dependent_MTases_sf"/>
</dbReference>
<dbReference type="PROSITE" id="PS51683">
    <property type="entry name" value="SAM_OMT_II"/>
    <property type="match status" value="1"/>
</dbReference>
<dbReference type="PIRSF" id="PIRSF005739">
    <property type="entry name" value="O-mtase"/>
    <property type="match status" value="1"/>
</dbReference>
<dbReference type="GO" id="GO:0032259">
    <property type="term" value="P:methylation"/>
    <property type="evidence" value="ECO:0007669"/>
    <property type="project" value="UniProtKB-KW"/>
</dbReference>
<dbReference type="GO" id="GO:0008171">
    <property type="term" value="F:O-methyltransferase activity"/>
    <property type="evidence" value="ECO:0007669"/>
    <property type="project" value="InterPro"/>
</dbReference>
<dbReference type="Gene3D" id="1.10.287.1350">
    <property type="match status" value="1"/>
</dbReference>
<dbReference type="Pfam" id="PF08100">
    <property type="entry name" value="Dimerisation"/>
    <property type="match status" value="1"/>
</dbReference>
<dbReference type="Gene3D" id="3.40.50.150">
    <property type="entry name" value="Vaccinia Virus protein VP39"/>
    <property type="match status" value="1"/>
</dbReference>
<keyword evidence="1 6" id="KW-0489">Methyltransferase</keyword>
<dbReference type="InterPro" id="IPR036390">
    <property type="entry name" value="WH_DNA-bd_sf"/>
</dbReference>
<dbReference type="SUPFAM" id="SSF53335">
    <property type="entry name" value="S-adenosyl-L-methionine-dependent methyltransferases"/>
    <property type="match status" value="1"/>
</dbReference>
<gene>
    <name evidence="6" type="ORF">BECKLFY1418C_GA0070996_106914</name>
</gene>